<dbReference type="EMBL" id="AACZ04040401">
    <property type="status" value="NOT_ANNOTATED_CDS"/>
    <property type="molecule type" value="Genomic_DNA"/>
</dbReference>
<evidence type="ECO:0000256" key="7">
    <source>
        <dbReference type="ARBA" id="ARBA00034651"/>
    </source>
</evidence>
<dbReference type="EMBL" id="AACZ04040399">
    <property type="status" value="NOT_ANNOTATED_CDS"/>
    <property type="molecule type" value="Genomic_DNA"/>
</dbReference>
<evidence type="ECO:0000256" key="3">
    <source>
        <dbReference type="ARBA" id="ARBA00022448"/>
    </source>
</evidence>
<reference evidence="11" key="2">
    <citation type="submission" date="2025-08" db="UniProtKB">
        <authorList>
            <consortium name="Ensembl"/>
        </authorList>
    </citation>
    <scope>IDENTIFICATION</scope>
</reference>
<dbReference type="EMBL" id="AACZ04040398">
    <property type="status" value="NOT_ANNOTATED_CDS"/>
    <property type="molecule type" value="Genomic_DNA"/>
</dbReference>
<dbReference type="eggNOG" id="KOG0224">
    <property type="taxonomic scope" value="Eukaryota"/>
</dbReference>
<dbReference type="SUPFAM" id="SSF81338">
    <property type="entry name" value="Aquaporin-like"/>
    <property type="match status" value="1"/>
</dbReference>
<dbReference type="GO" id="GO:0006833">
    <property type="term" value="P:water transport"/>
    <property type="evidence" value="ECO:0000318"/>
    <property type="project" value="GO_Central"/>
</dbReference>
<name>H2QX52_PANTR</name>
<feature type="transmembrane region" description="Helical" evidence="10">
    <location>
        <begin position="143"/>
        <end position="160"/>
    </location>
</feature>
<sequence>MGSGHCIRSTRGSKMVSWSMIAKIQEIWKIAREFLAEFMSTYVMMVFGLGSVAHMLLNKTFGSYLGVNLGFGFGVTMGVHVAGCISGAHMNAAVSFTNCALGRVPWRKFPVYVLGQFLGSFLAAATIYSLFYTAILHFSGGELMVTGPIATAGIFATYLPDHMTLWRGFLNEEWLTGMLQLCLFAITDQENNPALPGTHTLVIGILVVIIRVSHGMNTGYAINPSWDLPPPRIFTFIAGWGKQVFSDGENLWWVPVVAPLLGASLGGIIYLVFIGSTIPREPLKLEDSVAYEDHGITVLPKMGSHEPMISPLTLISVSPANGSSVHPAPPLHESMALEHF</sequence>
<dbReference type="EMBL" id="AACZ04040400">
    <property type="status" value="NOT_ANNOTATED_CDS"/>
    <property type="molecule type" value="Genomic_DNA"/>
</dbReference>
<reference evidence="11" key="3">
    <citation type="submission" date="2025-09" db="UniProtKB">
        <authorList>
            <consortium name="Ensembl"/>
        </authorList>
    </citation>
    <scope>IDENTIFICATION</scope>
</reference>
<gene>
    <name evidence="11" type="primary">LOC736857</name>
</gene>
<dbReference type="InterPro" id="IPR050363">
    <property type="entry name" value="MIP/Aquaporin"/>
</dbReference>
<evidence type="ECO:0000256" key="5">
    <source>
        <dbReference type="ARBA" id="ARBA00022989"/>
    </source>
</evidence>
<dbReference type="PANTHER" id="PTHR43829">
    <property type="entry name" value="AQUAPORIN OR AQUAGLYCEROPORIN RELATED"/>
    <property type="match status" value="1"/>
</dbReference>
<dbReference type="InterPro" id="IPR023271">
    <property type="entry name" value="Aquaporin-like"/>
</dbReference>
<comment type="subcellular location">
    <subcellularLocation>
        <location evidence="1">Membrane</location>
        <topology evidence="1">Multi-pass membrane protein</topology>
    </subcellularLocation>
</comment>
<evidence type="ECO:0000256" key="4">
    <source>
        <dbReference type="ARBA" id="ARBA00022692"/>
    </source>
</evidence>
<evidence type="ECO:0000313" key="12">
    <source>
        <dbReference type="Proteomes" id="UP000002277"/>
    </source>
</evidence>
<dbReference type="Gene3D" id="1.20.1080.10">
    <property type="entry name" value="Glycerol uptake facilitator protein"/>
    <property type="match status" value="1"/>
</dbReference>
<keyword evidence="5 10" id="KW-1133">Transmembrane helix</keyword>
<dbReference type="CDD" id="cd00333">
    <property type="entry name" value="MIP"/>
    <property type="match status" value="1"/>
</dbReference>
<dbReference type="Bgee" id="ENSPTRG00000043836">
    <property type="expression patterns" value="Expressed in liver and 4 other cell types or tissues"/>
</dbReference>
<feature type="transmembrane region" description="Helical" evidence="10">
    <location>
        <begin position="38"/>
        <end position="57"/>
    </location>
</feature>
<dbReference type="GO" id="GO:0015204">
    <property type="term" value="F:urea transmembrane transporter activity"/>
    <property type="evidence" value="ECO:0000318"/>
    <property type="project" value="GO_Central"/>
</dbReference>
<protein>
    <recommendedName>
        <fullName evidence="13">AQP7</fullName>
    </recommendedName>
</protein>
<dbReference type="OMA" id="KRNIMIC"/>
<dbReference type="PRINTS" id="PR02019">
    <property type="entry name" value="AQUAPORIN7"/>
</dbReference>
<dbReference type="Proteomes" id="UP000002277">
    <property type="component" value="Chromosome 9"/>
</dbReference>
<accession>H2QX52</accession>
<evidence type="ECO:0000256" key="1">
    <source>
        <dbReference type="ARBA" id="ARBA00004141"/>
    </source>
</evidence>
<dbReference type="InterPro" id="IPR000425">
    <property type="entry name" value="MIP"/>
</dbReference>
<dbReference type="GeneTree" id="ENSGT00940000159054"/>
<reference evidence="11 12" key="1">
    <citation type="journal article" date="2005" name="Nature">
        <title>Initial sequence of the chimpanzee genome and comparison with the human genome.</title>
        <authorList>
            <consortium name="Chimpanzee sequencing and analysis consortium"/>
        </authorList>
    </citation>
    <scope>NUCLEOTIDE SEQUENCE [LARGE SCALE GENOMIC DNA]</scope>
</reference>
<dbReference type="GO" id="GO:0015793">
    <property type="term" value="P:glycerol transmembrane transport"/>
    <property type="evidence" value="ECO:0000318"/>
    <property type="project" value="GO_Central"/>
</dbReference>
<comment type="catalytic activity">
    <reaction evidence="7">
        <text>H2O(in) = H2O(out)</text>
        <dbReference type="Rhea" id="RHEA:29667"/>
        <dbReference type="ChEBI" id="CHEBI:15377"/>
    </reaction>
</comment>
<organism evidence="11 12">
    <name type="scientific">Pan troglodytes</name>
    <name type="common">Chimpanzee</name>
    <dbReference type="NCBI Taxonomy" id="9598"/>
    <lineage>
        <taxon>Eukaryota</taxon>
        <taxon>Metazoa</taxon>
        <taxon>Chordata</taxon>
        <taxon>Craniata</taxon>
        <taxon>Vertebrata</taxon>
        <taxon>Euteleostomi</taxon>
        <taxon>Mammalia</taxon>
        <taxon>Eutheria</taxon>
        <taxon>Euarchontoglires</taxon>
        <taxon>Primates</taxon>
        <taxon>Haplorrhini</taxon>
        <taxon>Catarrhini</taxon>
        <taxon>Hominidae</taxon>
        <taxon>Pan</taxon>
    </lineage>
</organism>
<evidence type="ECO:0000256" key="10">
    <source>
        <dbReference type="SAM" id="Phobius"/>
    </source>
</evidence>
<dbReference type="AlphaFoldDB" id="H2QX52"/>
<dbReference type="GO" id="GO:0015250">
    <property type="term" value="F:water channel activity"/>
    <property type="evidence" value="ECO:0000318"/>
    <property type="project" value="GO_Central"/>
</dbReference>
<dbReference type="Ensembl" id="ENSPTRT00000038586.5">
    <property type="protein sequence ID" value="ENSPTRP00000035670.5"/>
    <property type="gene ID" value="ENSPTRG00000043836.1"/>
</dbReference>
<feature type="transmembrane region" description="Helical" evidence="10">
    <location>
        <begin position="69"/>
        <end position="89"/>
    </location>
</feature>
<evidence type="ECO:0000256" key="6">
    <source>
        <dbReference type="ARBA" id="ARBA00023136"/>
    </source>
</evidence>
<dbReference type="FunCoup" id="H2QX52">
    <property type="interactions" value="69"/>
</dbReference>
<dbReference type="GO" id="GO:0016323">
    <property type="term" value="C:basolateral plasma membrane"/>
    <property type="evidence" value="ECO:0000318"/>
    <property type="project" value="GO_Central"/>
</dbReference>
<keyword evidence="6 10" id="KW-0472">Membrane</keyword>
<dbReference type="PANTHER" id="PTHR43829:SF25">
    <property type="entry name" value="AQUAPORIN-7-LIKE PROTEIN 3-RELATED"/>
    <property type="match status" value="1"/>
</dbReference>
<evidence type="ECO:0000256" key="2">
    <source>
        <dbReference type="ARBA" id="ARBA00006175"/>
    </source>
</evidence>
<evidence type="ECO:0000313" key="11">
    <source>
        <dbReference type="Ensembl" id="ENSPTRP00000035670.5"/>
    </source>
</evidence>
<evidence type="ECO:0000256" key="9">
    <source>
        <dbReference type="RuleBase" id="RU000477"/>
    </source>
</evidence>
<comment type="similarity">
    <text evidence="2 9">Belongs to the MIP/aquaporin (TC 1.A.8) family.</text>
</comment>
<dbReference type="PaxDb" id="9598-ENSPTRP00000035670"/>
<feature type="transmembrane region" description="Helical" evidence="10">
    <location>
        <begin position="109"/>
        <end position="131"/>
    </location>
</feature>
<feature type="transmembrane region" description="Helical" evidence="10">
    <location>
        <begin position="252"/>
        <end position="274"/>
    </location>
</feature>
<keyword evidence="12" id="KW-1185">Reference proteome</keyword>
<dbReference type="PRINTS" id="PR00783">
    <property type="entry name" value="MINTRINSICP"/>
</dbReference>
<comment type="catalytic activity">
    <reaction evidence="8">
        <text>glycerol(in) = glycerol(out)</text>
        <dbReference type="Rhea" id="RHEA:29675"/>
        <dbReference type="ChEBI" id="CHEBI:17754"/>
    </reaction>
</comment>
<dbReference type="GO" id="GO:0015254">
    <property type="term" value="F:glycerol channel activity"/>
    <property type="evidence" value="ECO:0000318"/>
    <property type="project" value="GO_Central"/>
</dbReference>
<dbReference type="GO" id="GO:0005886">
    <property type="term" value="C:plasma membrane"/>
    <property type="evidence" value="ECO:0000318"/>
    <property type="project" value="GO_Central"/>
</dbReference>
<dbReference type="Pfam" id="PF00230">
    <property type="entry name" value="MIP"/>
    <property type="match status" value="1"/>
</dbReference>
<dbReference type="InParanoid" id="H2QX52"/>
<evidence type="ECO:0008006" key="13">
    <source>
        <dbReference type="Google" id="ProtNLM"/>
    </source>
</evidence>
<keyword evidence="4 9" id="KW-0812">Transmembrane</keyword>
<keyword evidence="3 9" id="KW-0813">Transport</keyword>
<dbReference type="FunFam" id="1.20.1080.10:FF:000005">
    <property type="entry name" value="Aquaporin 3"/>
    <property type="match status" value="1"/>
</dbReference>
<proteinExistence type="inferred from homology"/>
<evidence type="ECO:0000256" key="8">
    <source>
        <dbReference type="ARBA" id="ARBA00049405"/>
    </source>
</evidence>
<dbReference type="HOGENOM" id="CLU_020019_9_1_1"/>